<dbReference type="PROSITE" id="PS00406">
    <property type="entry name" value="ACTINS_1"/>
    <property type="match status" value="1"/>
</dbReference>
<feature type="compositionally biased region" description="Pro residues" evidence="8">
    <location>
        <begin position="569"/>
        <end position="583"/>
    </location>
</feature>
<dbReference type="GO" id="GO:0005524">
    <property type="term" value="F:ATP binding"/>
    <property type="evidence" value="ECO:0007669"/>
    <property type="project" value="UniProtKB-KW"/>
</dbReference>
<evidence type="ECO:0000259" key="9">
    <source>
        <dbReference type="PROSITE" id="PS51082"/>
    </source>
</evidence>
<dbReference type="SMART" id="SM00268">
    <property type="entry name" value="ACTIN"/>
    <property type="match status" value="1"/>
</dbReference>
<evidence type="ECO:0000313" key="10">
    <source>
        <dbReference type="EMBL" id="KAK3271135.1"/>
    </source>
</evidence>
<dbReference type="Proteomes" id="UP001190700">
    <property type="component" value="Unassembled WGS sequence"/>
</dbReference>
<reference evidence="10 11" key="1">
    <citation type="journal article" date="2015" name="Genome Biol. Evol.">
        <title>Comparative Genomics of a Bacterivorous Green Alga Reveals Evolutionary Causalities and Consequences of Phago-Mixotrophic Mode of Nutrition.</title>
        <authorList>
            <person name="Burns J.A."/>
            <person name="Paasch A."/>
            <person name="Narechania A."/>
            <person name="Kim E."/>
        </authorList>
    </citation>
    <scope>NUCLEOTIDE SEQUENCE [LARGE SCALE GENOMIC DNA]</scope>
    <source>
        <strain evidence="10 11">PLY_AMNH</strain>
    </source>
</reference>
<feature type="domain" description="WH2" evidence="9">
    <location>
        <begin position="713"/>
        <end position="730"/>
    </location>
</feature>
<dbReference type="InterPro" id="IPR004000">
    <property type="entry name" value="Actin"/>
</dbReference>
<feature type="compositionally biased region" description="Polar residues" evidence="8">
    <location>
        <begin position="586"/>
        <end position="595"/>
    </location>
</feature>
<sequence>MEFASKLVLADIDGLEEDIYIDELQDGIASAAQEQAQAWIQTAQEEGEEPSEFIGSLLTLVRKYMSLRGGREGVRQGALGTTTRLQPCAKKGAQQFYNAVTHARQAEEKIKRVERTKLTARLGETAEKQERERLISLGMDPDAVAEMKQGTSIQEWFADSEIGTEEESDSEEGETLVIVPGSFVHAGYAGDDAPRSVFPSVVGRPRHQGVMVGMAQKDAYVGDEAQGKRGILTLKYPIQRDTIVDWDTMEKLLHHTFYNELRVDSSMASVLIGMAPGTPPSHQARLMQMLFETFDVPAACIHSNAELALYASGRMTGVSLAISEQSTRIIPVYEGCEVSHAIRVMDIGANDLTEFMMKLLTERGYSFTTTCERDIVRDIKDKLSYAAEDFDQEMQRNAAECESSYELPDGQVITVGSERFRVMEALFFPHFLGSEATGLHEQVFDAIMACACEIRADMFANIVLCGEGSLAPGLLERLEREMVSLAPSSMRVRLVASPERRYSSWIGGSVLASLAAGRTKMVTRALYDEVGPEAALRISEAAFRREQHAQSAGALPNDAPHVAVSLECPSPPPPPRPISPPSMPSNCSGNGSTSEKGAGEVVSSGKPADSNCMLLRLGHLLSQPLPEPAPPTAPPPVPAHPLSQPMVPPPPPPPPLPPPGPARALLQPVAPPPPPPRAFILPRPAPGGRAALLADIHQANGVPSPLGSSRGPVRGDLLRAIRQGAALRRTQPRRSEELAGGQPGTPPSHPQGDLLSAIRAGIALRRTEVSTPPRQSAGASMLEDLMQHRRSRMNLSAAPPNQPPAHASARATSTPTPRPPRPHPHSHLPEHSHSHVPPTPASTPSAFPYGPPPPPPP</sequence>
<dbReference type="AlphaFoldDB" id="A0AAE0G3V6"/>
<feature type="region of interest" description="Disordered" evidence="8">
    <location>
        <begin position="623"/>
        <end position="686"/>
    </location>
</feature>
<feature type="compositionally biased region" description="Pro residues" evidence="8">
    <location>
        <begin position="625"/>
        <end position="639"/>
    </location>
</feature>
<evidence type="ECO:0000256" key="4">
    <source>
        <dbReference type="ARBA" id="ARBA00022741"/>
    </source>
</evidence>
<feature type="region of interest" description="Disordered" evidence="8">
    <location>
        <begin position="723"/>
        <end position="857"/>
    </location>
</feature>
<protein>
    <recommendedName>
        <fullName evidence="9">WH2 domain-containing protein</fullName>
    </recommendedName>
</protein>
<feature type="compositionally biased region" description="Pro residues" evidence="8">
    <location>
        <begin position="646"/>
        <end position="661"/>
    </location>
</feature>
<evidence type="ECO:0000313" key="11">
    <source>
        <dbReference type="Proteomes" id="UP001190700"/>
    </source>
</evidence>
<dbReference type="Gene3D" id="3.90.640.10">
    <property type="entry name" value="Actin, Chain A, domain 4"/>
    <property type="match status" value="1"/>
</dbReference>
<evidence type="ECO:0000256" key="1">
    <source>
        <dbReference type="ARBA" id="ARBA00004245"/>
    </source>
</evidence>
<organism evidence="10 11">
    <name type="scientific">Cymbomonas tetramitiformis</name>
    <dbReference type="NCBI Taxonomy" id="36881"/>
    <lineage>
        <taxon>Eukaryota</taxon>
        <taxon>Viridiplantae</taxon>
        <taxon>Chlorophyta</taxon>
        <taxon>Pyramimonadophyceae</taxon>
        <taxon>Pyramimonadales</taxon>
        <taxon>Pyramimonadaceae</taxon>
        <taxon>Cymbomonas</taxon>
    </lineage>
</organism>
<dbReference type="PRINTS" id="PR00190">
    <property type="entry name" value="ACTIN"/>
</dbReference>
<dbReference type="EMBL" id="LGRX02009982">
    <property type="protein sequence ID" value="KAK3271135.1"/>
    <property type="molecule type" value="Genomic_DNA"/>
</dbReference>
<dbReference type="Gene3D" id="3.30.420.40">
    <property type="match status" value="2"/>
</dbReference>
<gene>
    <name evidence="10" type="ORF">CYMTET_20495</name>
</gene>
<dbReference type="InterPro" id="IPR004001">
    <property type="entry name" value="Actin_CS"/>
</dbReference>
<evidence type="ECO:0000256" key="5">
    <source>
        <dbReference type="ARBA" id="ARBA00022840"/>
    </source>
</evidence>
<dbReference type="FunFam" id="3.30.420.40:FF:000148">
    <property type="entry name" value="Actin, alpha skeletal muscle"/>
    <property type="match status" value="1"/>
</dbReference>
<dbReference type="InterPro" id="IPR003124">
    <property type="entry name" value="WH2_dom"/>
</dbReference>
<name>A0AAE0G3V6_9CHLO</name>
<dbReference type="GO" id="GO:0005856">
    <property type="term" value="C:cytoskeleton"/>
    <property type="evidence" value="ECO:0007669"/>
    <property type="project" value="UniProtKB-SubCell"/>
</dbReference>
<dbReference type="PANTHER" id="PTHR11937">
    <property type="entry name" value="ACTIN"/>
    <property type="match status" value="1"/>
</dbReference>
<keyword evidence="4" id="KW-0547">Nucleotide-binding</keyword>
<dbReference type="SMART" id="SM00246">
    <property type="entry name" value="WH2"/>
    <property type="match status" value="2"/>
</dbReference>
<evidence type="ECO:0000256" key="2">
    <source>
        <dbReference type="ARBA" id="ARBA00006752"/>
    </source>
</evidence>
<evidence type="ECO:0000256" key="7">
    <source>
        <dbReference type="RuleBase" id="RU000487"/>
    </source>
</evidence>
<keyword evidence="3" id="KW-0963">Cytoplasm</keyword>
<evidence type="ECO:0000256" key="8">
    <source>
        <dbReference type="SAM" id="MobiDB-lite"/>
    </source>
</evidence>
<evidence type="ECO:0000256" key="3">
    <source>
        <dbReference type="ARBA" id="ARBA00022490"/>
    </source>
</evidence>
<comment type="similarity">
    <text evidence="2 7">Belongs to the actin family.</text>
</comment>
<dbReference type="FunFam" id="3.90.640.10:FF:000047">
    <property type="entry name" value="Actin, alpha skeletal muscle"/>
    <property type="match status" value="1"/>
</dbReference>
<feature type="compositionally biased region" description="Low complexity" evidence="8">
    <location>
        <begin position="804"/>
        <end position="815"/>
    </location>
</feature>
<proteinExistence type="inferred from homology"/>
<feature type="region of interest" description="Disordered" evidence="8">
    <location>
        <begin position="562"/>
        <end position="607"/>
    </location>
</feature>
<keyword evidence="6" id="KW-0206">Cytoskeleton</keyword>
<dbReference type="Pfam" id="PF02205">
    <property type="entry name" value="WH2"/>
    <property type="match status" value="3"/>
</dbReference>
<feature type="domain" description="WH2" evidence="9">
    <location>
        <begin position="750"/>
        <end position="767"/>
    </location>
</feature>
<dbReference type="GO" id="GO:0003779">
    <property type="term" value="F:actin binding"/>
    <property type="evidence" value="ECO:0007669"/>
    <property type="project" value="InterPro"/>
</dbReference>
<dbReference type="PROSITE" id="PS51082">
    <property type="entry name" value="WH2"/>
    <property type="match status" value="2"/>
</dbReference>
<keyword evidence="5" id="KW-0067">ATP-binding</keyword>
<dbReference type="InterPro" id="IPR043129">
    <property type="entry name" value="ATPase_NBD"/>
</dbReference>
<feature type="compositionally biased region" description="Polar residues" evidence="8">
    <location>
        <begin position="769"/>
        <end position="778"/>
    </location>
</feature>
<keyword evidence="11" id="KW-1185">Reference proteome</keyword>
<evidence type="ECO:0000256" key="6">
    <source>
        <dbReference type="ARBA" id="ARBA00023212"/>
    </source>
</evidence>
<dbReference type="SUPFAM" id="SSF53067">
    <property type="entry name" value="Actin-like ATPase domain"/>
    <property type="match status" value="2"/>
</dbReference>
<comment type="caution">
    <text evidence="10">The sequence shown here is derived from an EMBL/GenBank/DDBJ whole genome shotgun (WGS) entry which is preliminary data.</text>
</comment>
<accession>A0AAE0G3V6</accession>
<dbReference type="Pfam" id="PF00022">
    <property type="entry name" value="Actin"/>
    <property type="match status" value="1"/>
</dbReference>
<comment type="subcellular location">
    <subcellularLocation>
        <location evidence="1">Cytoplasm</location>
        <location evidence="1">Cytoskeleton</location>
    </subcellularLocation>
</comment>